<keyword evidence="2" id="KW-1133">Transmembrane helix</keyword>
<evidence type="ECO:0000313" key="4">
    <source>
        <dbReference type="Proteomes" id="UP000708208"/>
    </source>
</evidence>
<organism evidence="3 4">
    <name type="scientific">Allacma fusca</name>
    <dbReference type="NCBI Taxonomy" id="39272"/>
    <lineage>
        <taxon>Eukaryota</taxon>
        <taxon>Metazoa</taxon>
        <taxon>Ecdysozoa</taxon>
        <taxon>Arthropoda</taxon>
        <taxon>Hexapoda</taxon>
        <taxon>Collembola</taxon>
        <taxon>Symphypleona</taxon>
        <taxon>Sminthuridae</taxon>
        <taxon>Allacma</taxon>
    </lineage>
</organism>
<evidence type="ECO:0000256" key="1">
    <source>
        <dbReference type="ARBA" id="ARBA00007367"/>
    </source>
</evidence>
<feature type="transmembrane region" description="Helical" evidence="2">
    <location>
        <begin position="301"/>
        <end position="322"/>
    </location>
</feature>
<sequence>MENRGFEDDFTCQVISGARESQSADRPWLVSSCNATQVGTSTELYLIREDPVRNLNGRDTTRKRWSLPDIGHQMFSFSETEDPPSVRIGERVPREHALTRVEVSVPDLALPTRLICSPGESDRYAEPSQTSWKVNSSLRTFKLVCLMRLDRMSRSLSNLLVTYTLIVFGAWALIYILFGESQAFPGGSIFGLIVLEVCSILLGKLVELVQLPGAVGMVAAGLILRNFDAINVVTDISPGLSGNLRAISIVILLSRGAIGVNGEAIRKYWRVVPGLAFGACVFEALVGSTAVYFIVQFPLEWSALMGCILSAMSGAIVLPYLVKIGSACDDDQKKLIVIAKTGCGLDAILAICMAEFALGFIFANGEVSGGLSKGVLEVVMGGAFGLLWGTVVGYLFDYSRSAKTQTFALFTGGVMGLLGLTKIGYPRGGPLGTFAGVLVSVTLWKTRKAEDSAEKNKIIQENFTFLWFLLQPLLFGIIGSRTDLSTVQWPIVFKGMACLAISLTGRSAIVFLLTSCDHLTLRQKLFLTLSWIPKGTVQAALGPVALDTALSLGFGPDTEALAYQVMNIAVATILLASIFGSLALLLGGRRLLTK</sequence>
<dbReference type="PANTHER" id="PTHR31102">
    <property type="match status" value="1"/>
</dbReference>
<protein>
    <recommendedName>
        <fullName evidence="5">Cation/H+ exchanger domain-containing protein</fullName>
    </recommendedName>
</protein>
<keyword evidence="2" id="KW-0812">Transmembrane</keyword>
<comment type="caution">
    <text evidence="3">The sequence shown here is derived from an EMBL/GenBank/DDBJ whole genome shotgun (WGS) entry which is preliminary data.</text>
</comment>
<dbReference type="AlphaFoldDB" id="A0A8J2LGQ3"/>
<feature type="transmembrane region" description="Helical" evidence="2">
    <location>
        <begin position="525"/>
        <end position="546"/>
    </location>
</feature>
<keyword evidence="4" id="KW-1185">Reference proteome</keyword>
<feature type="transmembrane region" description="Helical" evidence="2">
    <location>
        <begin position="156"/>
        <end position="178"/>
    </location>
</feature>
<dbReference type="PANTHER" id="PTHR31102:SF1">
    <property type="entry name" value="CATION_H+ EXCHANGER DOMAIN-CONTAINING PROTEIN"/>
    <property type="match status" value="1"/>
</dbReference>
<feature type="transmembrane region" description="Helical" evidence="2">
    <location>
        <begin position="458"/>
        <end position="479"/>
    </location>
</feature>
<gene>
    <name evidence="3" type="ORF">AFUS01_LOCUS31986</name>
</gene>
<dbReference type="OrthoDB" id="423807at2759"/>
<evidence type="ECO:0000313" key="3">
    <source>
        <dbReference type="EMBL" id="CAG7821659.1"/>
    </source>
</evidence>
<dbReference type="GO" id="GO:0098662">
    <property type="term" value="P:inorganic cation transmembrane transport"/>
    <property type="evidence" value="ECO:0007669"/>
    <property type="project" value="TreeGrafter"/>
</dbReference>
<evidence type="ECO:0000256" key="2">
    <source>
        <dbReference type="SAM" id="Phobius"/>
    </source>
</evidence>
<accession>A0A8J2LGQ3</accession>
<feature type="transmembrane region" description="Helical" evidence="2">
    <location>
        <begin position="375"/>
        <end position="395"/>
    </location>
</feature>
<reference evidence="3" key="1">
    <citation type="submission" date="2021-06" db="EMBL/GenBank/DDBJ databases">
        <authorList>
            <person name="Hodson N. C."/>
            <person name="Mongue J. A."/>
            <person name="Jaron S. K."/>
        </authorList>
    </citation>
    <scope>NUCLEOTIDE SEQUENCE</scope>
</reference>
<feature type="transmembrane region" description="Helical" evidence="2">
    <location>
        <begin position="491"/>
        <end position="513"/>
    </location>
</feature>
<dbReference type="InterPro" id="IPR051843">
    <property type="entry name" value="CPA1_transporter"/>
</dbReference>
<feature type="transmembrane region" description="Helical" evidence="2">
    <location>
        <begin position="274"/>
        <end position="295"/>
    </location>
</feature>
<comment type="similarity">
    <text evidence="1">Belongs to the monovalent cation:proton antiporter 1 (CPA1) transporter (TC 2.A.36) family.</text>
</comment>
<feature type="transmembrane region" description="Helical" evidence="2">
    <location>
        <begin position="184"/>
        <end position="203"/>
    </location>
</feature>
<dbReference type="EMBL" id="CAJVCH010517808">
    <property type="protein sequence ID" value="CAG7821659.1"/>
    <property type="molecule type" value="Genomic_DNA"/>
</dbReference>
<keyword evidence="2" id="KW-0472">Membrane</keyword>
<feature type="transmembrane region" description="Helical" evidence="2">
    <location>
        <begin position="343"/>
        <end position="363"/>
    </location>
</feature>
<feature type="transmembrane region" description="Helical" evidence="2">
    <location>
        <begin position="566"/>
        <end position="586"/>
    </location>
</feature>
<dbReference type="Proteomes" id="UP000708208">
    <property type="component" value="Unassembled WGS sequence"/>
</dbReference>
<name>A0A8J2LGQ3_9HEXA</name>
<proteinExistence type="inferred from homology"/>
<evidence type="ECO:0008006" key="5">
    <source>
        <dbReference type="Google" id="ProtNLM"/>
    </source>
</evidence>